<evidence type="ECO:0000256" key="14">
    <source>
        <dbReference type="ARBA" id="ARBA00022840"/>
    </source>
</evidence>
<name>A0ABM9DC53_9BACT</name>
<dbReference type="CDD" id="cd00544">
    <property type="entry name" value="CobU"/>
    <property type="match status" value="1"/>
</dbReference>
<comment type="pathway">
    <text evidence="5">Cofactor biosynthesis; adenosylcobalamin biosynthesis; adenosylcobalamin from cob(II)yrinate a,c-diamide: step 6/7.</text>
</comment>
<protein>
    <recommendedName>
        <fullName evidence="16">Adenosylcobinamide kinase</fullName>
        <ecNumber evidence="8">2.7.1.156</ecNumber>
        <ecNumber evidence="9">2.7.7.62</ecNumber>
    </recommendedName>
    <alternativeName>
        <fullName evidence="17">Adenosylcobinamide-phosphate guanylyltransferase</fullName>
    </alternativeName>
</protein>
<evidence type="ECO:0000256" key="6">
    <source>
        <dbReference type="ARBA" id="ARBA00005159"/>
    </source>
</evidence>
<dbReference type="SUPFAM" id="SSF52540">
    <property type="entry name" value="P-loop containing nucleoside triphosphate hydrolases"/>
    <property type="match status" value="1"/>
</dbReference>
<comment type="catalytic activity">
    <reaction evidence="1">
        <text>adenosylcob(III)inamide + ATP = adenosylcob(III)inamide phosphate + ADP + H(+)</text>
        <dbReference type="Rhea" id="RHEA:15769"/>
        <dbReference type="ChEBI" id="CHEBI:2480"/>
        <dbReference type="ChEBI" id="CHEBI:15378"/>
        <dbReference type="ChEBI" id="CHEBI:30616"/>
        <dbReference type="ChEBI" id="CHEBI:58502"/>
        <dbReference type="ChEBI" id="CHEBI:456216"/>
        <dbReference type="EC" id="2.7.1.156"/>
    </reaction>
</comment>
<comment type="catalytic activity">
    <reaction evidence="3">
        <text>adenosylcob(III)inamide + GTP = adenosylcob(III)inamide phosphate + GDP + H(+)</text>
        <dbReference type="Rhea" id="RHEA:15765"/>
        <dbReference type="ChEBI" id="CHEBI:2480"/>
        <dbReference type="ChEBI" id="CHEBI:15378"/>
        <dbReference type="ChEBI" id="CHEBI:37565"/>
        <dbReference type="ChEBI" id="CHEBI:58189"/>
        <dbReference type="ChEBI" id="CHEBI:58502"/>
        <dbReference type="EC" id="2.7.1.156"/>
    </reaction>
</comment>
<accession>A0ABM9DC53</accession>
<reference evidence="18 19" key="1">
    <citation type="submission" date="2022-03" db="EMBL/GenBank/DDBJ databases">
        <authorList>
            <person name="Koch H."/>
        </authorList>
    </citation>
    <scope>NUCLEOTIDE SEQUENCE [LARGE SCALE GENOMIC DNA]</scope>
    <source>
        <strain evidence="18 19">G1</strain>
    </source>
</reference>
<dbReference type="PIRSF" id="PIRSF006135">
    <property type="entry name" value="CobU"/>
    <property type="match status" value="1"/>
</dbReference>
<evidence type="ECO:0000256" key="2">
    <source>
        <dbReference type="ARBA" id="ARBA00000711"/>
    </source>
</evidence>
<gene>
    <name evidence="18" type="primary">cobU</name>
    <name evidence="18" type="ORF">GEAMG1_2106</name>
</gene>
<evidence type="ECO:0000313" key="19">
    <source>
        <dbReference type="Proteomes" id="UP001295463"/>
    </source>
</evidence>
<keyword evidence="19" id="KW-1185">Reference proteome</keyword>
<keyword evidence="18" id="KW-0548">Nucleotidyltransferase</keyword>
<keyword evidence="11 18" id="KW-0808">Transferase</keyword>
<dbReference type="EC" id="2.7.7.62" evidence="9"/>
<dbReference type="InterPro" id="IPR027417">
    <property type="entry name" value="P-loop_NTPase"/>
</dbReference>
<dbReference type="Proteomes" id="UP001295463">
    <property type="component" value="Chromosome"/>
</dbReference>
<evidence type="ECO:0000256" key="8">
    <source>
        <dbReference type="ARBA" id="ARBA00012016"/>
    </source>
</evidence>
<evidence type="ECO:0000256" key="13">
    <source>
        <dbReference type="ARBA" id="ARBA00022777"/>
    </source>
</evidence>
<evidence type="ECO:0000256" key="9">
    <source>
        <dbReference type="ARBA" id="ARBA00012523"/>
    </source>
</evidence>
<keyword evidence="13 18" id="KW-0418">Kinase</keyword>
<dbReference type="EC" id="2.7.1.156" evidence="8"/>
<evidence type="ECO:0000256" key="1">
    <source>
        <dbReference type="ARBA" id="ARBA00000312"/>
    </source>
</evidence>
<evidence type="ECO:0000313" key="18">
    <source>
        <dbReference type="EMBL" id="CAH2031941.1"/>
    </source>
</evidence>
<evidence type="ECO:0000256" key="17">
    <source>
        <dbReference type="ARBA" id="ARBA00030571"/>
    </source>
</evidence>
<evidence type="ECO:0000256" key="5">
    <source>
        <dbReference type="ARBA" id="ARBA00004692"/>
    </source>
</evidence>
<evidence type="ECO:0000256" key="11">
    <source>
        <dbReference type="ARBA" id="ARBA00022679"/>
    </source>
</evidence>
<keyword evidence="10" id="KW-0169">Cobalamin biosynthesis</keyword>
<dbReference type="PANTHER" id="PTHR34848:SF1">
    <property type="entry name" value="BIFUNCTIONAL ADENOSYLCOBALAMIN BIOSYNTHESIS PROTEIN COBU"/>
    <property type="match status" value="1"/>
</dbReference>
<dbReference type="Pfam" id="PF02283">
    <property type="entry name" value="CobU"/>
    <property type="match status" value="1"/>
</dbReference>
<comment type="pathway">
    <text evidence="6">Cofactor biosynthesis; adenosylcobalamin biosynthesis; adenosylcobalamin from cob(II)yrinate a,c-diamide: step 5/7.</text>
</comment>
<proteinExistence type="inferred from homology"/>
<evidence type="ECO:0000256" key="16">
    <source>
        <dbReference type="ARBA" id="ARBA00029570"/>
    </source>
</evidence>
<keyword evidence="14" id="KW-0067">ATP-binding</keyword>
<keyword evidence="15" id="KW-0342">GTP-binding</keyword>
<dbReference type="EMBL" id="OW150024">
    <property type="protein sequence ID" value="CAH2031941.1"/>
    <property type="molecule type" value="Genomic_DNA"/>
</dbReference>
<evidence type="ECO:0000256" key="7">
    <source>
        <dbReference type="ARBA" id="ARBA00007490"/>
    </source>
</evidence>
<dbReference type="InterPro" id="IPR003203">
    <property type="entry name" value="CobU/CobP"/>
</dbReference>
<evidence type="ECO:0000256" key="4">
    <source>
        <dbReference type="ARBA" id="ARBA00003889"/>
    </source>
</evidence>
<keyword evidence="12" id="KW-0547">Nucleotide-binding</keyword>
<evidence type="ECO:0000256" key="3">
    <source>
        <dbReference type="ARBA" id="ARBA00001522"/>
    </source>
</evidence>
<comment type="catalytic activity">
    <reaction evidence="2">
        <text>adenosylcob(III)inamide phosphate + GTP + H(+) = adenosylcob(III)inamide-GDP + diphosphate</text>
        <dbReference type="Rhea" id="RHEA:22712"/>
        <dbReference type="ChEBI" id="CHEBI:15378"/>
        <dbReference type="ChEBI" id="CHEBI:33019"/>
        <dbReference type="ChEBI" id="CHEBI:37565"/>
        <dbReference type="ChEBI" id="CHEBI:58502"/>
        <dbReference type="ChEBI" id="CHEBI:60487"/>
        <dbReference type="EC" id="2.7.7.62"/>
    </reaction>
</comment>
<evidence type="ECO:0000256" key="15">
    <source>
        <dbReference type="ARBA" id="ARBA00023134"/>
    </source>
</evidence>
<dbReference type="NCBIfam" id="NF004469">
    <property type="entry name" value="PRK05800.1"/>
    <property type="match status" value="1"/>
</dbReference>
<sequence>MSRIILVTGGARSGKSGFAEHLALSHGAPRCYLATAQAWDKEMQERIERHRKRRNDGWQTVEEPLQLASTLTRLDGGCRVILVDCVTLWLTNLLLAREQEPDAEEQIIALVRDLTEQLRRMTTPVILVTNEVGSGIVPENRLARLFRDLAGRANQLLAAAADEVQVVISGLPLKLK</sequence>
<evidence type="ECO:0000256" key="12">
    <source>
        <dbReference type="ARBA" id="ARBA00022741"/>
    </source>
</evidence>
<dbReference type="GO" id="GO:0008820">
    <property type="term" value="F:cobinamide phosphate guanylyltransferase activity"/>
    <property type="evidence" value="ECO:0007669"/>
    <property type="project" value="UniProtKB-EC"/>
</dbReference>
<comment type="function">
    <text evidence="4">Catalyzes ATP-dependent phosphorylation of adenosylcobinamide and addition of GMP to adenosylcobinamide phosphate.</text>
</comment>
<dbReference type="Gene3D" id="3.40.50.300">
    <property type="entry name" value="P-loop containing nucleotide triphosphate hydrolases"/>
    <property type="match status" value="1"/>
</dbReference>
<evidence type="ECO:0000256" key="10">
    <source>
        <dbReference type="ARBA" id="ARBA00022573"/>
    </source>
</evidence>
<comment type="similarity">
    <text evidence="7">Belongs to the CobU/CobP family.</text>
</comment>
<dbReference type="RefSeq" id="WP_305732725.1">
    <property type="nucleotide sequence ID" value="NZ_OW150024.1"/>
</dbReference>
<dbReference type="GO" id="GO:0043752">
    <property type="term" value="F:adenosylcobinamide kinase activity"/>
    <property type="evidence" value="ECO:0007669"/>
    <property type="project" value="UniProtKB-EC"/>
</dbReference>
<organism evidence="18 19">
    <name type="scientific">Trichlorobacter ammonificans</name>
    <dbReference type="NCBI Taxonomy" id="2916410"/>
    <lineage>
        <taxon>Bacteria</taxon>
        <taxon>Pseudomonadati</taxon>
        <taxon>Thermodesulfobacteriota</taxon>
        <taxon>Desulfuromonadia</taxon>
        <taxon>Geobacterales</taxon>
        <taxon>Geobacteraceae</taxon>
        <taxon>Trichlorobacter</taxon>
    </lineage>
</organism>
<dbReference type="PANTHER" id="PTHR34848">
    <property type="match status" value="1"/>
</dbReference>